<protein>
    <submittedName>
        <fullName evidence="10">Amino acid ABC transporter membrane protein, PAAT family</fullName>
    </submittedName>
</protein>
<keyword evidence="4" id="KW-1003">Cell membrane</keyword>
<dbReference type="Proteomes" id="UP000198701">
    <property type="component" value="Unassembled WGS sequence"/>
</dbReference>
<dbReference type="Pfam" id="PF00528">
    <property type="entry name" value="BPD_transp_1"/>
    <property type="match status" value="1"/>
</dbReference>
<dbReference type="NCBIfam" id="TIGR01726">
    <property type="entry name" value="HEQRo_perm_3TM"/>
    <property type="match status" value="1"/>
</dbReference>
<dbReference type="Gene3D" id="1.10.3720.10">
    <property type="entry name" value="MetI-like"/>
    <property type="match status" value="1"/>
</dbReference>
<sequence length="222" mass="24205">MTESTWQLVLDSFWPLLDGAIRGTIPLALSSFAIGLVLALGLALMRLSGRAWVSGIARGYISIVRGTPLLVQLFVIFYGLPSIGLVIDPWPSAVVAFSLNVGGYAAEVIRAAILSVPKGQWEAAYMIGMSHRRALGRIILPQAARVSVPPLSNTFISLVKDTSLASLILVTELFRQAQEIAAFSQEFMLLYLEAALLYWVICLVLSSGQGMLEKRLDRYVAH</sequence>
<dbReference type="GO" id="GO:0043190">
    <property type="term" value="C:ATP-binding cassette (ABC) transporter complex"/>
    <property type="evidence" value="ECO:0007669"/>
    <property type="project" value="InterPro"/>
</dbReference>
<keyword evidence="11" id="KW-1185">Reference proteome</keyword>
<name>A0A1G8XC51_9MICO</name>
<feature type="transmembrane region" description="Helical" evidence="9">
    <location>
        <begin position="20"/>
        <end position="45"/>
    </location>
</feature>
<proteinExistence type="inferred from homology"/>
<dbReference type="GO" id="GO:0015184">
    <property type="term" value="F:L-cystine transmembrane transporter activity"/>
    <property type="evidence" value="ECO:0007669"/>
    <property type="project" value="TreeGrafter"/>
</dbReference>
<dbReference type="AlphaFoldDB" id="A0A1G8XC51"/>
<gene>
    <name evidence="10" type="ORF">SAMN05216282_101158</name>
</gene>
<dbReference type="CDD" id="cd06261">
    <property type="entry name" value="TM_PBP2"/>
    <property type="match status" value="1"/>
</dbReference>
<evidence type="ECO:0000256" key="2">
    <source>
        <dbReference type="ARBA" id="ARBA00009306"/>
    </source>
</evidence>
<dbReference type="SUPFAM" id="SSF161098">
    <property type="entry name" value="MetI-like"/>
    <property type="match status" value="1"/>
</dbReference>
<dbReference type="EMBL" id="FNFU01000001">
    <property type="protein sequence ID" value="SDJ87934.1"/>
    <property type="molecule type" value="Genomic_DNA"/>
</dbReference>
<keyword evidence="8 9" id="KW-0472">Membrane</keyword>
<evidence type="ECO:0000256" key="4">
    <source>
        <dbReference type="ARBA" id="ARBA00022475"/>
    </source>
</evidence>
<organism evidence="10 11">
    <name type="scientific">Cryobacterium psychrotolerans</name>
    <dbReference type="NCBI Taxonomy" id="386301"/>
    <lineage>
        <taxon>Bacteria</taxon>
        <taxon>Bacillati</taxon>
        <taxon>Actinomycetota</taxon>
        <taxon>Actinomycetes</taxon>
        <taxon>Micrococcales</taxon>
        <taxon>Microbacteriaceae</taxon>
        <taxon>Cryobacterium</taxon>
    </lineage>
</organism>
<evidence type="ECO:0000256" key="3">
    <source>
        <dbReference type="ARBA" id="ARBA00022448"/>
    </source>
</evidence>
<evidence type="ECO:0000256" key="9">
    <source>
        <dbReference type="RuleBase" id="RU363032"/>
    </source>
</evidence>
<evidence type="ECO:0000313" key="10">
    <source>
        <dbReference type="EMBL" id="SDJ87934.1"/>
    </source>
</evidence>
<accession>A0A1G8XC51</accession>
<dbReference type="InterPro" id="IPR000515">
    <property type="entry name" value="MetI-like"/>
</dbReference>
<keyword evidence="3 9" id="KW-0813">Transport</keyword>
<evidence type="ECO:0000256" key="7">
    <source>
        <dbReference type="ARBA" id="ARBA00022989"/>
    </source>
</evidence>
<dbReference type="PROSITE" id="PS50928">
    <property type="entry name" value="ABC_TM1"/>
    <property type="match status" value="1"/>
</dbReference>
<evidence type="ECO:0000313" key="11">
    <source>
        <dbReference type="Proteomes" id="UP000198701"/>
    </source>
</evidence>
<comment type="subcellular location">
    <subcellularLocation>
        <location evidence="1 9">Cell membrane</location>
        <topology evidence="1 9">Multi-pass membrane protein</topology>
    </subcellularLocation>
</comment>
<dbReference type="PANTHER" id="PTHR30614">
    <property type="entry name" value="MEMBRANE COMPONENT OF AMINO ACID ABC TRANSPORTER"/>
    <property type="match status" value="1"/>
</dbReference>
<keyword evidence="5 9" id="KW-0812">Transmembrane</keyword>
<comment type="similarity">
    <text evidence="2 9">Belongs to the binding-protein-dependent transport system permease family.</text>
</comment>
<dbReference type="PANTHER" id="PTHR30614:SF0">
    <property type="entry name" value="L-CYSTINE TRANSPORT SYSTEM PERMEASE PROTEIN TCYL"/>
    <property type="match status" value="1"/>
</dbReference>
<dbReference type="RefSeq" id="WP_092321179.1">
    <property type="nucleotide sequence ID" value="NZ_FNFU01000001.1"/>
</dbReference>
<evidence type="ECO:0000256" key="1">
    <source>
        <dbReference type="ARBA" id="ARBA00004651"/>
    </source>
</evidence>
<dbReference type="InterPro" id="IPR035906">
    <property type="entry name" value="MetI-like_sf"/>
</dbReference>
<evidence type="ECO:0000256" key="8">
    <source>
        <dbReference type="ARBA" id="ARBA00023136"/>
    </source>
</evidence>
<dbReference type="InterPro" id="IPR043429">
    <property type="entry name" value="ArtM/GltK/GlnP/TcyL/YhdX-like"/>
</dbReference>
<evidence type="ECO:0000256" key="6">
    <source>
        <dbReference type="ARBA" id="ARBA00022970"/>
    </source>
</evidence>
<keyword evidence="6" id="KW-0029">Amino-acid transport</keyword>
<dbReference type="OrthoDB" id="92598at2"/>
<dbReference type="STRING" id="386301.SAMN05216282_101158"/>
<dbReference type="FunFam" id="1.10.3720.10:FF:000009">
    <property type="entry name" value="Amino acid ABC transporter permease"/>
    <property type="match status" value="1"/>
</dbReference>
<reference evidence="10 11" key="1">
    <citation type="submission" date="2016-10" db="EMBL/GenBank/DDBJ databases">
        <authorList>
            <person name="de Groot N.N."/>
        </authorList>
    </citation>
    <scope>NUCLEOTIDE SEQUENCE [LARGE SCALE GENOMIC DNA]</scope>
    <source>
        <strain evidence="10 11">CGMCC 1.5382</strain>
    </source>
</reference>
<evidence type="ECO:0000256" key="5">
    <source>
        <dbReference type="ARBA" id="ARBA00022692"/>
    </source>
</evidence>
<dbReference type="InterPro" id="IPR010065">
    <property type="entry name" value="AA_ABC_transptr_permease_3TM"/>
</dbReference>
<keyword evidence="7 9" id="KW-1133">Transmembrane helix</keyword>
<feature type="transmembrane region" description="Helical" evidence="9">
    <location>
        <begin position="188"/>
        <end position="208"/>
    </location>
</feature>
<feature type="transmembrane region" description="Helical" evidence="9">
    <location>
        <begin position="66"/>
        <end position="87"/>
    </location>
</feature>